<dbReference type="InterPro" id="IPR011610">
    <property type="entry name" value="SAM_mthyl_Trfase_ML2640-like"/>
</dbReference>
<keyword evidence="8" id="KW-1185">Reference proteome</keyword>
<dbReference type="SUPFAM" id="SSF53335">
    <property type="entry name" value="S-adenosyl-L-methionine-dependent methyltransferases"/>
    <property type="match status" value="1"/>
</dbReference>
<gene>
    <name evidence="7" type="ORF">OG288_43810</name>
</gene>
<dbReference type="GO" id="GO:0032259">
    <property type="term" value="P:methylation"/>
    <property type="evidence" value="ECO:0007669"/>
    <property type="project" value="UniProtKB-KW"/>
</dbReference>
<evidence type="ECO:0000256" key="6">
    <source>
        <dbReference type="RuleBase" id="RU362030"/>
    </source>
</evidence>
<comment type="function">
    <text evidence="1 6">Exhibits S-adenosyl-L-methionine-dependent methyltransferase activity.</text>
</comment>
<dbReference type="PANTHER" id="PTHR43619:SF2">
    <property type="entry name" value="S-ADENOSYL-L-METHIONINE-DEPENDENT METHYLTRANSFERASES SUPERFAMILY PROTEIN"/>
    <property type="match status" value="1"/>
</dbReference>
<dbReference type="InterPro" id="IPR007213">
    <property type="entry name" value="Ppm1/Ppm2/Tcmp"/>
</dbReference>
<dbReference type="Gene3D" id="3.40.50.150">
    <property type="entry name" value="Vaccinia Virus protein VP39"/>
    <property type="match status" value="1"/>
</dbReference>
<dbReference type="Pfam" id="PF04072">
    <property type="entry name" value="LCM"/>
    <property type="match status" value="1"/>
</dbReference>
<organism evidence="7 8">
    <name type="scientific">Streptomyces tauricus</name>
    <dbReference type="NCBI Taxonomy" id="68274"/>
    <lineage>
        <taxon>Bacteria</taxon>
        <taxon>Bacillati</taxon>
        <taxon>Actinomycetota</taxon>
        <taxon>Actinomycetes</taxon>
        <taxon>Kitasatosporales</taxon>
        <taxon>Streptomycetaceae</taxon>
        <taxon>Streptomyces</taxon>
        <taxon>Streptomyces aurantiacus group</taxon>
    </lineage>
</organism>
<comment type="similarity">
    <text evidence="2 6">Belongs to the UPF0677 family.</text>
</comment>
<keyword evidence="5 6" id="KW-0949">S-adenosyl-L-methionine</keyword>
<dbReference type="RefSeq" id="WP_328939902.1">
    <property type="nucleotide sequence ID" value="NZ_CP108133.1"/>
</dbReference>
<dbReference type="PANTHER" id="PTHR43619">
    <property type="entry name" value="S-ADENOSYL-L-METHIONINE-DEPENDENT METHYLTRANSFERASE YKTD-RELATED"/>
    <property type="match status" value="1"/>
</dbReference>
<reference evidence="7" key="1">
    <citation type="submission" date="2022-10" db="EMBL/GenBank/DDBJ databases">
        <title>The complete genomes of actinobacterial strains from the NBC collection.</title>
        <authorList>
            <person name="Joergensen T.S."/>
            <person name="Alvarez Arevalo M."/>
            <person name="Sterndorff E.B."/>
            <person name="Faurdal D."/>
            <person name="Vuksanovic O."/>
            <person name="Mourched A.-S."/>
            <person name="Charusanti P."/>
            <person name="Shaw S."/>
            <person name="Blin K."/>
            <person name="Weber T."/>
        </authorList>
    </citation>
    <scope>NUCLEOTIDE SEQUENCE</scope>
    <source>
        <strain evidence="7">NBC_00189</strain>
    </source>
</reference>
<proteinExistence type="inferred from homology"/>
<dbReference type="Proteomes" id="UP001432166">
    <property type="component" value="Chromosome"/>
</dbReference>
<evidence type="ECO:0000313" key="8">
    <source>
        <dbReference type="Proteomes" id="UP001432166"/>
    </source>
</evidence>
<keyword evidence="4 7" id="KW-0808">Transferase</keyword>
<protein>
    <recommendedName>
        <fullName evidence="6">S-adenosyl-L-methionine-dependent methyltransferase</fullName>
        <ecNumber evidence="6">2.1.1.-</ecNumber>
    </recommendedName>
</protein>
<sequence length="301" mass="32765">MSELRIPGSIASSGVATAAMRAPEGTRPDALFDAPLARLLVSLRGEVPADQRDYLADGVSATSPLTRMMGDYMAVRTHFFDTHLRATAAAGSRQVVLLGSGLDVRAYRMPWPRGTRIFEIDSAEVHAFKDELLARTDLRPTAERIKISSDVTGEWREMLAAAGFDNARPSSWLLEGLLFYLDRQICDDIVKGIAGGPAPMTWLAGDYATSTPQERADFAARNRTDDKAPDSADIITDGILPHAAPGPGAPPAQWLSPAEWNVTESTFVAHGTTLDRRVPDHWDSRRGGESLWLFHAVQKAS</sequence>
<evidence type="ECO:0000256" key="1">
    <source>
        <dbReference type="ARBA" id="ARBA00003907"/>
    </source>
</evidence>
<dbReference type="GO" id="GO:0008168">
    <property type="term" value="F:methyltransferase activity"/>
    <property type="evidence" value="ECO:0007669"/>
    <property type="project" value="UniProtKB-KW"/>
</dbReference>
<accession>A0ABZ1JX07</accession>
<dbReference type="NCBIfam" id="TIGR00027">
    <property type="entry name" value="mthyl_TIGR00027"/>
    <property type="match status" value="1"/>
</dbReference>
<dbReference type="EC" id="2.1.1.-" evidence="6"/>
<evidence type="ECO:0000256" key="3">
    <source>
        <dbReference type="ARBA" id="ARBA00022603"/>
    </source>
</evidence>
<name>A0ABZ1JX07_9ACTN</name>
<keyword evidence="3 6" id="KW-0489">Methyltransferase</keyword>
<evidence type="ECO:0000256" key="4">
    <source>
        <dbReference type="ARBA" id="ARBA00022679"/>
    </source>
</evidence>
<dbReference type="EMBL" id="CP108133">
    <property type="protein sequence ID" value="WTP54624.1"/>
    <property type="molecule type" value="Genomic_DNA"/>
</dbReference>
<evidence type="ECO:0000256" key="5">
    <source>
        <dbReference type="ARBA" id="ARBA00022691"/>
    </source>
</evidence>
<evidence type="ECO:0000256" key="2">
    <source>
        <dbReference type="ARBA" id="ARBA00008138"/>
    </source>
</evidence>
<evidence type="ECO:0000313" key="7">
    <source>
        <dbReference type="EMBL" id="WTP54624.1"/>
    </source>
</evidence>
<dbReference type="InterPro" id="IPR029063">
    <property type="entry name" value="SAM-dependent_MTases_sf"/>
</dbReference>